<reference evidence="6" key="1">
    <citation type="submission" date="2011-10" db="EMBL/GenBank/DDBJ databases">
        <authorList>
            <consortium name="Soft-shell Turtle Genome Consortium"/>
        </authorList>
    </citation>
    <scope>NUCLEOTIDE SEQUENCE [LARGE SCALE GENOMIC DNA]</scope>
    <source>
        <strain evidence="6">Daiwa-1</strain>
    </source>
</reference>
<keyword evidence="6" id="KW-1185">Reference proteome</keyword>
<keyword evidence="3" id="KW-1133">Transmembrane helix</keyword>
<dbReference type="SMART" id="SM00407">
    <property type="entry name" value="IGc1"/>
    <property type="match status" value="3"/>
</dbReference>
<dbReference type="Gene3D" id="2.60.40.10">
    <property type="entry name" value="Immunoglobulins"/>
    <property type="match status" value="3"/>
</dbReference>
<dbReference type="Proteomes" id="UP000007267">
    <property type="component" value="Unassembled WGS sequence"/>
</dbReference>
<evidence type="ECO:0000313" key="6">
    <source>
        <dbReference type="Proteomes" id="UP000007267"/>
    </source>
</evidence>
<reference evidence="5" key="4">
    <citation type="submission" date="2025-09" db="UniProtKB">
        <authorList>
            <consortium name="Ensembl"/>
        </authorList>
    </citation>
    <scope>IDENTIFICATION</scope>
</reference>
<reference evidence="5" key="3">
    <citation type="submission" date="2025-08" db="UniProtKB">
        <authorList>
            <consortium name="Ensembl"/>
        </authorList>
    </citation>
    <scope>IDENTIFICATION</scope>
</reference>
<dbReference type="InterPro" id="IPR007110">
    <property type="entry name" value="Ig-like_dom"/>
</dbReference>
<feature type="domain" description="Ig-like" evidence="4">
    <location>
        <begin position="4"/>
        <end position="95"/>
    </location>
</feature>
<feature type="region of interest" description="Disordered" evidence="2">
    <location>
        <begin position="158"/>
        <end position="183"/>
    </location>
</feature>
<evidence type="ECO:0000313" key="5">
    <source>
        <dbReference type="Ensembl" id="ENSPSIP00000018389.1"/>
    </source>
</evidence>
<dbReference type="InterPro" id="IPR013783">
    <property type="entry name" value="Ig-like_fold"/>
</dbReference>
<dbReference type="Pfam" id="PF07654">
    <property type="entry name" value="C1-set"/>
    <property type="match status" value="3"/>
</dbReference>
<evidence type="ECO:0000256" key="1">
    <source>
        <dbReference type="ARBA" id="ARBA00023319"/>
    </source>
</evidence>
<proteinExistence type="predicted"/>
<sequence>NTAPSVFPLASCCTSTSRTCRDRQVVCLVTGFSPSSVKIQWNSAGVTQKGKNFPEMMARNGLYTQTSMLTILASDWKSDTYQCSVTHDGTGKTVSKKFLEPSLVKPPSAPITTKGSAGNLSSMPEVFLVPPSLEDLYIAQNATITCLVSDLETPSRPNISCSRRNGDTLTLESTEPVPHPNGTYSATSTLRVSVEEWQAGEEFTFTVKHQDIPSAEVKTINKNREVSLRAPSIYIFPPHAEELALQKWATITCLVSGFWPRNILVTWTRKDRNIPQEAYTNIGPMREAGEEESYFIYSKLRIQASEWQKGDTYFCMVVHEGLPKIFNQRNVDKTSVPEVEDQGVCAEGEEGESDPLWTPVTFIVLFLLCLVYSASVTLLKVR</sequence>
<evidence type="ECO:0000256" key="2">
    <source>
        <dbReference type="SAM" id="MobiDB-lite"/>
    </source>
</evidence>
<dbReference type="PROSITE" id="PS00290">
    <property type="entry name" value="IG_MHC"/>
    <property type="match status" value="2"/>
</dbReference>
<feature type="domain" description="Ig-like" evidence="4">
    <location>
        <begin position="124"/>
        <end position="221"/>
    </location>
</feature>
<dbReference type="AlphaFoldDB" id="K7GDM8"/>
<feature type="transmembrane region" description="Helical" evidence="3">
    <location>
        <begin position="356"/>
        <end position="379"/>
    </location>
</feature>
<dbReference type="FunFam" id="2.60.40.10:FF:000998">
    <property type="entry name" value="Immunoglobulin heavy constant epsilon"/>
    <property type="match status" value="1"/>
</dbReference>
<dbReference type="PANTHER" id="PTHR23411">
    <property type="entry name" value="TAPASIN"/>
    <property type="match status" value="1"/>
</dbReference>
<reference evidence="6" key="2">
    <citation type="journal article" date="2013" name="Nat. Genet.">
        <title>The draft genomes of soft-shell turtle and green sea turtle yield insights into the development and evolution of the turtle-specific body plan.</title>
        <authorList>
            <person name="Wang Z."/>
            <person name="Pascual-Anaya J."/>
            <person name="Zadissa A."/>
            <person name="Li W."/>
            <person name="Niimura Y."/>
            <person name="Huang Z."/>
            <person name="Li C."/>
            <person name="White S."/>
            <person name="Xiong Z."/>
            <person name="Fang D."/>
            <person name="Wang B."/>
            <person name="Ming Y."/>
            <person name="Chen Y."/>
            <person name="Zheng Y."/>
            <person name="Kuraku S."/>
            <person name="Pignatelli M."/>
            <person name="Herrero J."/>
            <person name="Beal K."/>
            <person name="Nozawa M."/>
            <person name="Li Q."/>
            <person name="Wang J."/>
            <person name="Zhang H."/>
            <person name="Yu L."/>
            <person name="Shigenobu S."/>
            <person name="Wang J."/>
            <person name="Liu J."/>
            <person name="Flicek P."/>
            <person name="Searle S."/>
            <person name="Wang J."/>
            <person name="Kuratani S."/>
            <person name="Yin Y."/>
            <person name="Aken B."/>
            <person name="Zhang G."/>
            <person name="Irie N."/>
        </authorList>
    </citation>
    <scope>NUCLEOTIDE SEQUENCE [LARGE SCALE GENOMIC DNA]</scope>
    <source>
        <strain evidence="6">Daiwa-1</strain>
    </source>
</reference>
<dbReference type="eggNOG" id="ENOG502RXJK">
    <property type="taxonomic scope" value="Eukaryota"/>
</dbReference>
<accession>K7GDM8</accession>
<feature type="domain" description="Ig-like" evidence="4">
    <location>
        <begin position="231"/>
        <end position="332"/>
    </location>
</feature>
<protein>
    <recommendedName>
        <fullName evidence="4">Ig-like domain-containing protein</fullName>
    </recommendedName>
</protein>
<dbReference type="InterPro" id="IPR003006">
    <property type="entry name" value="Ig/MHC_CS"/>
</dbReference>
<dbReference type="OMA" id="QCLICLF"/>
<evidence type="ECO:0000256" key="3">
    <source>
        <dbReference type="SAM" id="Phobius"/>
    </source>
</evidence>
<dbReference type="GeneTree" id="ENSGT00940000161491"/>
<feature type="compositionally biased region" description="Polar residues" evidence="2">
    <location>
        <begin position="158"/>
        <end position="173"/>
    </location>
</feature>
<dbReference type="FunFam" id="2.60.40.10:FF:000463">
    <property type="entry name" value="Immunoglobulin heavy constant gamma 1"/>
    <property type="match status" value="1"/>
</dbReference>
<name>K7GDM8_PELSI</name>
<dbReference type="STRING" id="13735.ENSPSIP00000018389"/>
<dbReference type="EMBL" id="AGCU01138047">
    <property type="status" value="NOT_ANNOTATED_CDS"/>
    <property type="molecule type" value="Genomic_DNA"/>
</dbReference>
<evidence type="ECO:0000259" key="4">
    <source>
        <dbReference type="PROSITE" id="PS50835"/>
    </source>
</evidence>
<dbReference type="SUPFAM" id="SSF48726">
    <property type="entry name" value="Immunoglobulin"/>
    <property type="match status" value="3"/>
</dbReference>
<keyword evidence="3" id="KW-0812">Transmembrane</keyword>
<dbReference type="PROSITE" id="PS50835">
    <property type="entry name" value="IG_LIKE"/>
    <property type="match status" value="3"/>
</dbReference>
<organism evidence="5 6">
    <name type="scientific">Pelodiscus sinensis</name>
    <name type="common">Chinese softshell turtle</name>
    <name type="synonym">Trionyx sinensis</name>
    <dbReference type="NCBI Taxonomy" id="13735"/>
    <lineage>
        <taxon>Eukaryota</taxon>
        <taxon>Metazoa</taxon>
        <taxon>Chordata</taxon>
        <taxon>Craniata</taxon>
        <taxon>Vertebrata</taxon>
        <taxon>Euteleostomi</taxon>
        <taxon>Archelosauria</taxon>
        <taxon>Testudinata</taxon>
        <taxon>Testudines</taxon>
        <taxon>Cryptodira</taxon>
        <taxon>Trionychia</taxon>
        <taxon>Trionychidae</taxon>
        <taxon>Pelodiscus</taxon>
    </lineage>
</organism>
<keyword evidence="1" id="KW-0393">Immunoglobulin domain</keyword>
<dbReference type="InterPro" id="IPR036179">
    <property type="entry name" value="Ig-like_dom_sf"/>
</dbReference>
<dbReference type="InterPro" id="IPR003597">
    <property type="entry name" value="Ig_C1-set"/>
</dbReference>
<dbReference type="InterPro" id="IPR050380">
    <property type="entry name" value="Immune_Resp_Modulators"/>
</dbReference>
<dbReference type="CDD" id="cd05768">
    <property type="entry name" value="IgC1_CH3_IgAGD_CH4_IgAEM"/>
    <property type="match status" value="1"/>
</dbReference>
<dbReference type="Ensembl" id="ENSPSIT00000018475.1">
    <property type="protein sequence ID" value="ENSPSIP00000018389.1"/>
    <property type="gene ID" value="ENSPSIG00000016347.1"/>
</dbReference>
<keyword evidence="3" id="KW-0472">Membrane</keyword>
<dbReference type="HOGENOM" id="CLU_030625_3_0_1"/>